<dbReference type="EMBL" id="JAHHHD010000004">
    <property type="protein sequence ID" value="MBW4658215.1"/>
    <property type="molecule type" value="Genomic_DNA"/>
</dbReference>
<dbReference type="AlphaFoldDB" id="A0A951QAH1"/>
<dbReference type="Pfam" id="PF00583">
    <property type="entry name" value="Acetyltransf_1"/>
    <property type="match status" value="1"/>
</dbReference>
<dbReference type="PROSITE" id="PS51186">
    <property type="entry name" value="GNAT"/>
    <property type="match status" value="1"/>
</dbReference>
<proteinExistence type="predicted"/>
<dbReference type="InterPro" id="IPR000182">
    <property type="entry name" value="GNAT_dom"/>
</dbReference>
<evidence type="ECO:0000259" key="3">
    <source>
        <dbReference type="PROSITE" id="PS51186"/>
    </source>
</evidence>
<dbReference type="Proteomes" id="UP000757435">
    <property type="component" value="Unassembled WGS sequence"/>
</dbReference>
<dbReference type="CDD" id="cd04301">
    <property type="entry name" value="NAT_SF"/>
    <property type="match status" value="1"/>
</dbReference>
<dbReference type="Gene3D" id="3.40.630.30">
    <property type="match status" value="1"/>
</dbReference>
<sequence length="163" mass="18653">MEHIDIAHISEVKEGAINHLLEESLSQGFRFVERLISEYRSGLNCFDKSGEILLTASVQGKIVGIGGLNRDPYLNDPKIGRLRHLYVESVWQRHGVGRLLVTQLIDEASQHYQLLTLRTDTAAADKFYQKLGFKTHPIWKHTTHHLQLSKTMHYPLSLDLNLD</sequence>
<evidence type="ECO:0000313" key="4">
    <source>
        <dbReference type="EMBL" id="MBW4658215.1"/>
    </source>
</evidence>
<gene>
    <name evidence="4" type="ORF">KME15_06045</name>
</gene>
<comment type="caution">
    <text evidence="4">The sequence shown here is derived from an EMBL/GenBank/DDBJ whole genome shotgun (WGS) entry which is preliminary data.</text>
</comment>
<accession>A0A951QAH1</accession>
<dbReference type="GO" id="GO:0016747">
    <property type="term" value="F:acyltransferase activity, transferring groups other than amino-acyl groups"/>
    <property type="evidence" value="ECO:0007669"/>
    <property type="project" value="InterPro"/>
</dbReference>
<evidence type="ECO:0000256" key="2">
    <source>
        <dbReference type="ARBA" id="ARBA00023315"/>
    </source>
</evidence>
<name>A0A951QAH1_9CYAN</name>
<dbReference type="InterPro" id="IPR050832">
    <property type="entry name" value="Bact_Acetyltransf"/>
</dbReference>
<keyword evidence="1" id="KW-0808">Transferase</keyword>
<dbReference type="SUPFAM" id="SSF55729">
    <property type="entry name" value="Acyl-CoA N-acyltransferases (Nat)"/>
    <property type="match status" value="1"/>
</dbReference>
<dbReference type="InterPro" id="IPR016181">
    <property type="entry name" value="Acyl_CoA_acyltransferase"/>
</dbReference>
<reference evidence="4" key="2">
    <citation type="journal article" date="2022" name="Microbiol. Resour. Announc.">
        <title>Metagenome Sequencing to Explore Phylogenomics of Terrestrial Cyanobacteria.</title>
        <authorList>
            <person name="Ward R.D."/>
            <person name="Stajich J.E."/>
            <person name="Johansen J.R."/>
            <person name="Huntemann M."/>
            <person name="Clum A."/>
            <person name="Foster B."/>
            <person name="Foster B."/>
            <person name="Roux S."/>
            <person name="Palaniappan K."/>
            <person name="Varghese N."/>
            <person name="Mukherjee S."/>
            <person name="Reddy T.B.K."/>
            <person name="Daum C."/>
            <person name="Copeland A."/>
            <person name="Chen I.A."/>
            <person name="Ivanova N.N."/>
            <person name="Kyrpides N.C."/>
            <person name="Shapiro N."/>
            <person name="Eloe-Fadrosh E.A."/>
            <person name="Pietrasiak N."/>
        </authorList>
    </citation>
    <scope>NUCLEOTIDE SEQUENCE</scope>
    <source>
        <strain evidence="4">UHER 2000/2452</strain>
    </source>
</reference>
<reference evidence="4" key="1">
    <citation type="submission" date="2021-05" db="EMBL/GenBank/DDBJ databases">
        <authorList>
            <person name="Pietrasiak N."/>
            <person name="Ward R."/>
            <person name="Stajich J.E."/>
            <person name="Kurbessoian T."/>
        </authorList>
    </citation>
    <scope>NUCLEOTIDE SEQUENCE</scope>
    <source>
        <strain evidence="4">UHER 2000/2452</strain>
    </source>
</reference>
<keyword evidence="2" id="KW-0012">Acyltransferase</keyword>
<dbReference type="PANTHER" id="PTHR43877">
    <property type="entry name" value="AMINOALKYLPHOSPHONATE N-ACETYLTRANSFERASE-RELATED-RELATED"/>
    <property type="match status" value="1"/>
</dbReference>
<organism evidence="4 5">
    <name type="scientific">Drouetiella hepatica Uher 2000/2452</name>
    <dbReference type="NCBI Taxonomy" id="904376"/>
    <lineage>
        <taxon>Bacteria</taxon>
        <taxon>Bacillati</taxon>
        <taxon>Cyanobacteriota</taxon>
        <taxon>Cyanophyceae</taxon>
        <taxon>Oculatellales</taxon>
        <taxon>Oculatellaceae</taxon>
        <taxon>Drouetiella</taxon>
    </lineage>
</organism>
<feature type="domain" description="N-acetyltransferase" evidence="3">
    <location>
        <begin position="7"/>
        <end position="161"/>
    </location>
</feature>
<evidence type="ECO:0000256" key="1">
    <source>
        <dbReference type="ARBA" id="ARBA00022679"/>
    </source>
</evidence>
<protein>
    <submittedName>
        <fullName evidence="4">GNAT family N-acetyltransferase</fullName>
    </submittedName>
</protein>
<evidence type="ECO:0000313" key="5">
    <source>
        <dbReference type="Proteomes" id="UP000757435"/>
    </source>
</evidence>